<gene>
    <name evidence="2" type="ORF">FUT82_12870</name>
    <name evidence="1" type="ORF">TPHV1_70065</name>
</gene>
<dbReference type="OrthoDB" id="363294at2"/>
<sequence length="569" mass="64838">MKQHLSTFDKLVETLSGEEAQQMLAKIKQAINTNEELQIAPSSTKSEILKSDFTESRLENEPFLFRLWLTLKAFFKSLPVESLYETSLLNRLGRALHAKYKDYINIRENSFKKGFYDGLKSLRKTQVFFDSLLTAYDNDKGDFYLLLSSFIAPEAHKKLMEESDPFTVQIGTESSANLRSDFLRRIDNAFSVLTDDNKSQLYRAAQAIEWMKSFCDIPIEKMLLHFTISSDTEAVCPVTLVQSELEKLACVLCYLKQIPEPVLQGLFFLKAQNKFENGTSDNSNAAVEFLEQAAIALSAVKKFAEAIPIVDFTRFCLKDLHWHPYSVAGAEEWFILFKNAWKKRFNEKWSLWTAEQKRFALKGQMLALLKKDHFEEMQYKPWEDIWYPLVFKRELSFVFLKNFFNSLYPSSIQPPLKIILVEGSFYRRENLAEFSEAFNALGQMKLKIAGFEEKLAPAGEIGGGFNAQKKEPVATIKNKETLETLIRTVDSEASILIESALNAFKSIDTILTGIVGGSKASIYATLVNWGAIQGNSNSAFRKNVEEAKRRLQTAAGLLIETENMELHNG</sequence>
<proteinExistence type="predicted"/>
<dbReference type="Proteomes" id="UP000042527">
    <property type="component" value="Unassembled WGS sequence"/>
</dbReference>
<evidence type="ECO:0000313" key="3">
    <source>
        <dbReference type="Proteomes" id="UP000042527"/>
    </source>
</evidence>
<dbReference type="InterPro" id="IPR035196">
    <property type="entry name" value="DUF5312"/>
</dbReference>
<dbReference type="RefSeq" id="WP_002699518.1">
    <property type="nucleotide sequence ID" value="NZ_CDNC01000049.1"/>
</dbReference>
<organism evidence="1 3">
    <name type="scientific">Treponema phagedenis</name>
    <dbReference type="NCBI Taxonomy" id="162"/>
    <lineage>
        <taxon>Bacteria</taxon>
        <taxon>Pseudomonadati</taxon>
        <taxon>Spirochaetota</taxon>
        <taxon>Spirochaetia</taxon>
        <taxon>Spirochaetales</taxon>
        <taxon>Treponemataceae</taxon>
        <taxon>Treponema</taxon>
    </lineage>
</organism>
<dbReference type="AlphaFoldDB" id="A0A0B7GZW9"/>
<evidence type="ECO:0000313" key="4">
    <source>
        <dbReference type="Proteomes" id="UP000323594"/>
    </source>
</evidence>
<evidence type="ECO:0000313" key="1">
    <source>
        <dbReference type="EMBL" id="CEM63202.1"/>
    </source>
</evidence>
<reference evidence="2 4" key="3">
    <citation type="submission" date="2019-08" db="EMBL/GenBank/DDBJ databases">
        <authorList>
            <person name="Kuhnert P."/>
        </authorList>
    </citation>
    <scope>NUCLEOTIDE SEQUENCE [LARGE SCALE GENOMIC DNA]</scope>
    <source>
        <strain evidence="2 4">B36.5</strain>
    </source>
</reference>
<evidence type="ECO:0000313" key="2">
    <source>
        <dbReference type="EMBL" id="QEJ98798.1"/>
    </source>
</evidence>
<dbReference type="EMBL" id="CP042817">
    <property type="protein sequence ID" value="QEJ98798.1"/>
    <property type="molecule type" value="Genomic_DNA"/>
</dbReference>
<keyword evidence="3" id="KW-1185">Reference proteome</keyword>
<protein>
    <submittedName>
        <fullName evidence="1">Uncharacterized protein</fullName>
    </submittedName>
</protein>
<dbReference type="EMBL" id="CDNC01000049">
    <property type="protein sequence ID" value="CEM63202.1"/>
    <property type="molecule type" value="Genomic_DNA"/>
</dbReference>
<reference evidence="3" key="2">
    <citation type="submission" date="2015-01" db="EMBL/GenBank/DDBJ databases">
        <authorList>
            <person name="Manzoor Shahid"/>
            <person name="Zubair Saima"/>
        </authorList>
    </citation>
    <scope>NUCLEOTIDE SEQUENCE [LARGE SCALE GENOMIC DNA]</scope>
    <source>
        <strain evidence="3">V1</strain>
    </source>
</reference>
<reference evidence="1" key="1">
    <citation type="submission" date="2015-01" db="EMBL/GenBank/DDBJ databases">
        <authorList>
            <person name="Xiang T."/>
            <person name="Song Y."/>
            <person name="Huang L."/>
            <person name="Wang B."/>
            <person name="Wu P."/>
        </authorList>
    </citation>
    <scope>NUCLEOTIDE SEQUENCE [LARGE SCALE GENOMIC DNA]</scope>
    <source>
        <strain evidence="1">V1</strain>
    </source>
</reference>
<accession>A0A0B7GZW9</accession>
<name>A0A0B7GZW9_TREPH</name>
<dbReference type="GeneID" id="57752508"/>
<dbReference type="Pfam" id="PF17239">
    <property type="entry name" value="DUF5312"/>
    <property type="match status" value="1"/>
</dbReference>
<dbReference type="Proteomes" id="UP000323594">
    <property type="component" value="Chromosome"/>
</dbReference>